<feature type="region of interest" description="Disordered" evidence="3">
    <location>
        <begin position="135"/>
        <end position="160"/>
    </location>
</feature>
<evidence type="ECO:0000256" key="1">
    <source>
        <dbReference type="ARBA" id="ARBA00007831"/>
    </source>
</evidence>
<keyword evidence="2" id="KW-0677">Repeat</keyword>
<evidence type="ECO:0000256" key="2">
    <source>
        <dbReference type="ARBA" id="ARBA00022737"/>
    </source>
</evidence>
<proteinExistence type="inferred from homology"/>
<organism evidence="5 6">
    <name type="scientific">Laspinema olomoucense D3b</name>
    <dbReference type="NCBI Taxonomy" id="2953688"/>
    <lineage>
        <taxon>Bacteria</taxon>
        <taxon>Bacillati</taxon>
        <taxon>Cyanobacteriota</taxon>
        <taxon>Cyanophyceae</taxon>
        <taxon>Oscillatoriophycideae</taxon>
        <taxon>Oscillatoriales</taxon>
        <taxon>Laspinemataceae</taxon>
        <taxon>Laspinema</taxon>
        <taxon>Laspinema olomoucense</taxon>
    </lineage>
</organism>
<dbReference type="RefSeq" id="WP_261235203.1">
    <property type="nucleotide sequence ID" value="NZ_JAMXFA010000009.1"/>
</dbReference>
<feature type="region of interest" description="Disordered" evidence="3">
    <location>
        <begin position="1"/>
        <end position="78"/>
    </location>
</feature>
<dbReference type="PANTHER" id="PTHR10502:SF102">
    <property type="entry name" value="ANNEXIN B11"/>
    <property type="match status" value="1"/>
</dbReference>
<feature type="compositionally biased region" description="Polar residues" evidence="3">
    <location>
        <begin position="34"/>
        <end position="49"/>
    </location>
</feature>
<dbReference type="Gene3D" id="1.10.220.10">
    <property type="entry name" value="Annexin"/>
    <property type="match status" value="4"/>
</dbReference>
<evidence type="ECO:0000313" key="5">
    <source>
        <dbReference type="EMBL" id="MCT7977740.1"/>
    </source>
</evidence>
<dbReference type="SMART" id="SM00335">
    <property type="entry name" value="ANX"/>
    <property type="match status" value="3"/>
</dbReference>
<dbReference type="InterPro" id="IPR018502">
    <property type="entry name" value="Annexin_repeat"/>
</dbReference>
<dbReference type="PROSITE" id="PS51897">
    <property type="entry name" value="ANNEXIN_2"/>
    <property type="match status" value="4"/>
</dbReference>
<dbReference type="InterPro" id="IPR001464">
    <property type="entry name" value="Annexin"/>
</dbReference>
<sequence>MATGRHIQKKGQSNTTQTPATGMFKPRPFAEPAQTESATTPEVQTQVESGQVGGDRLSRLDVSAPPPIQPKLTIGAPDDKFEQEADTIARKVVKQISAPTPPDAKGDGGSSVQRQMFSTPSIMRLTVQRREAIEGGEASSDLESSISQAKSGGSPLDNAIRPKMESAFGTDFSSVRVHTDANSDTLNRSISARAFTTGQHIFFKKGEYNPSHSGGQELIAHELTHVVQQNSSKVQPKLESTRIQRTPTVQNAPAVDPGKINQAAEYLREAMEGWGTDEDLIMRTLDNKTAAELAAIEEKYLEMYGRTLEYDLRDELSGKDLNQAMGYLSKAREENKAKVTGVEKKNDTQETKDLVNSQEMLQAADALYKAMEGWGTDEKTIMNTLRGKTLQQIDAIKRVYLDHYGRSLEHDLKDELSGKDLKEALAYLRADAAESAAKGLENSLSWLNDDEEKIEEILMSLPNKEIDALQTNHPETIKKVLSSLGGFDKKVVQALLAKNKPLAIAYRLQGAMKGAGTDEEAVQKYLKEHQTELPKIKAAYKNITNRDLETDIDSEFSDNWLTGAEKTLTKSLLETDPYTQAAARIYNAAYGSGTNEAAIYNEFKGKSKEECDKIKEAYDKNHGGEGAFQRMIHDEFSDLGWGKELTKVQQYSTDGKLDPVFALKDAMSGTGTNEEQIKEILGDKTKQEIEAIKARYKKEIGLDLETELKSELGGRDWHEVKLMLGGKPETMQEKWLVIKARYDFEIGGGSWAFSRWVMSSAQDLGFTTSKLQLEKQYARLQQIYDEKTGLKDGYTEQDFERVYNYTETDVKNYEEAKNAVTDAIVTGVNITAAIIATCLTAGTATPWLVAAVTAAGGAIGIAIKYGIQGDAYGVEDFGIDVVVVAVTAALAGLAESSSLADKLDEIGKVFGEKMAGQVLKEFTFGAIKGAANDSLIKVFETVLKSDKLRDSFLDALMEIGDEGLIAAYKAILKAGVGGLAGLKKGDKNFFEDWTQRLITGAAESSNAGYDYASSNTNYYGQPA</sequence>
<dbReference type="SUPFAM" id="SSF47874">
    <property type="entry name" value="Annexin"/>
    <property type="match status" value="3"/>
</dbReference>
<dbReference type="Pfam" id="PF00191">
    <property type="entry name" value="Annexin"/>
    <property type="match status" value="4"/>
</dbReference>
<dbReference type="Proteomes" id="UP001525961">
    <property type="component" value="Unassembled WGS sequence"/>
</dbReference>
<dbReference type="Pfam" id="PF13699">
    <property type="entry name" value="eCIS_core"/>
    <property type="match status" value="1"/>
</dbReference>
<evidence type="ECO:0000313" key="6">
    <source>
        <dbReference type="Proteomes" id="UP001525961"/>
    </source>
</evidence>
<feature type="compositionally biased region" description="Polar residues" evidence="3">
    <location>
        <begin position="10"/>
        <end position="20"/>
    </location>
</feature>
<keyword evidence="6" id="KW-1185">Reference proteome</keyword>
<gene>
    <name evidence="5" type="ORF">NG792_08485</name>
</gene>
<dbReference type="PRINTS" id="PR00196">
    <property type="entry name" value="ANNEXIN"/>
</dbReference>
<dbReference type="PANTHER" id="PTHR10502">
    <property type="entry name" value="ANNEXIN"/>
    <property type="match status" value="1"/>
</dbReference>
<accession>A0ABT2N4X0</accession>
<feature type="compositionally biased region" description="Polar residues" evidence="3">
    <location>
        <begin position="141"/>
        <end position="151"/>
    </location>
</feature>
<dbReference type="InterPro" id="IPR025295">
    <property type="entry name" value="eCIS_core_dom"/>
</dbReference>
<dbReference type="InterPro" id="IPR037104">
    <property type="entry name" value="Annexin_sf"/>
</dbReference>
<comment type="caution">
    <text evidence="5">The sequence shown here is derived from an EMBL/GenBank/DDBJ whole genome shotgun (WGS) entry which is preliminary data.</text>
</comment>
<feature type="domain" description="eCIS core" evidence="4">
    <location>
        <begin position="155"/>
        <end position="231"/>
    </location>
</feature>
<protein>
    <submittedName>
        <fullName evidence="5">DUF4157 domain-containing protein</fullName>
    </submittedName>
</protein>
<comment type="similarity">
    <text evidence="1">Belongs to the annexin family.</text>
</comment>
<name>A0ABT2N4X0_9CYAN</name>
<evidence type="ECO:0000259" key="4">
    <source>
        <dbReference type="Pfam" id="PF13699"/>
    </source>
</evidence>
<evidence type="ECO:0000256" key="3">
    <source>
        <dbReference type="SAM" id="MobiDB-lite"/>
    </source>
</evidence>
<dbReference type="EMBL" id="JAMXFA010000009">
    <property type="protein sequence ID" value="MCT7977740.1"/>
    <property type="molecule type" value="Genomic_DNA"/>
</dbReference>
<reference evidence="5 6" key="1">
    <citation type="journal article" date="2022" name="Front. Microbiol.">
        <title>High genomic differentiation and limited gene flow indicate recent cryptic speciation within the genus Laspinema (cyanobacteria).</title>
        <authorList>
            <person name="Stanojkovic A."/>
            <person name="Skoupy S."/>
            <person name="Skaloud P."/>
            <person name="Dvorak P."/>
        </authorList>
    </citation>
    <scope>NUCLEOTIDE SEQUENCE [LARGE SCALE GENOMIC DNA]</scope>
    <source>
        <strain evidence="5 6">D3b</strain>
    </source>
</reference>